<feature type="compositionally biased region" description="Polar residues" evidence="1">
    <location>
        <begin position="1"/>
        <end position="10"/>
    </location>
</feature>
<dbReference type="OrthoDB" id="2414538at2759"/>
<dbReference type="GO" id="GO:0005634">
    <property type="term" value="C:nucleus"/>
    <property type="evidence" value="ECO:0007669"/>
    <property type="project" value="TreeGrafter"/>
</dbReference>
<evidence type="ECO:0000313" key="3">
    <source>
        <dbReference type="Proteomes" id="UP000054845"/>
    </source>
</evidence>
<reference evidence="2 3" key="1">
    <citation type="submission" date="2014-09" db="EMBL/GenBank/DDBJ databases">
        <authorList>
            <person name="Magalhaes I.L.F."/>
            <person name="Oliveira U."/>
            <person name="Santos F.R."/>
            <person name="Vidigal T.H.D.A."/>
            <person name="Brescovit A.D."/>
            <person name="Santos A.J."/>
        </authorList>
    </citation>
    <scope>NUCLEOTIDE SEQUENCE [LARGE SCALE GENOMIC DNA]</scope>
</reference>
<accession>A0A0N7LAM7</accession>
<dbReference type="GO" id="GO:0003887">
    <property type="term" value="F:DNA-directed DNA polymerase activity"/>
    <property type="evidence" value="ECO:0007669"/>
    <property type="project" value="TreeGrafter"/>
</dbReference>
<feature type="compositionally biased region" description="Polar residues" evidence="1">
    <location>
        <begin position="116"/>
        <end position="131"/>
    </location>
</feature>
<proteinExistence type="predicted"/>
<dbReference type="InterPro" id="IPR030559">
    <property type="entry name" value="PolZ_Rev3"/>
</dbReference>
<dbReference type="GO" id="GO:0042276">
    <property type="term" value="P:error-prone translesion synthesis"/>
    <property type="evidence" value="ECO:0007669"/>
    <property type="project" value="TreeGrafter"/>
</dbReference>
<keyword evidence="3" id="KW-1185">Reference proteome</keyword>
<evidence type="ECO:0000256" key="1">
    <source>
        <dbReference type="SAM" id="MobiDB-lite"/>
    </source>
</evidence>
<organism evidence="2 3">
    <name type="scientific">Ceraceosorus bombacis</name>
    <dbReference type="NCBI Taxonomy" id="401625"/>
    <lineage>
        <taxon>Eukaryota</taxon>
        <taxon>Fungi</taxon>
        <taxon>Dikarya</taxon>
        <taxon>Basidiomycota</taxon>
        <taxon>Ustilaginomycotina</taxon>
        <taxon>Exobasidiomycetes</taxon>
        <taxon>Ceraceosorales</taxon>
        <taxon>Ceraceosoraceae</taxon>
        <taxon>Ceraceosorus</taxon>
    </lineage>
</organism>
<dbReference type="AlphaFoldDB" id="A0A0N7LAM7"/>
<evidence type="ECO:0000313" key="2">
    <source>
        <dbReference type="EMBL" id="CEH17018.1"/>
    </source>
</evidence>
<feature type="region of interest" description="Disordered" evidence="1">
    <location>
        <begin position="1"/>
        <end position="26"/>
    </location>
</feature>
<protein>
    <submittedName>
        <fullName evidence="2">DNA POLYMERASE</fullName>
    </submittedName>
</protein>
<dbReference type="EMBL" id="CCYA01000254">
    <property type="protein sequence ID" value="CEH17018.1"/>
    <property type="molecule type" value="Genomic_DNA"/>
</dbReference>
<sequence>MPRVVQSNSLHFGLAGPPPAESNAVRGKDAGLKASSDLPVAGRMTLTDHYRSDHCLVCGHKTEQGVCIDCRQSPRDALSMLLTDVSRSTCRLISIMRVCASCASTTGQCSSSSASPDTSAHPQSSSSRYNFHNHNIPPPPPCLSVDCPVLYERVGAKRNLDRAAKIQQYVEVVLEQ</sequence>
<dbReference type="GO" id="GO:0016035">
    <property type="term" value="C:zeta DNA polymerase complex"/>
    <property type="evidence" value="ECO:0007669"/>
    <property type="project" value="InterPro"/>
</dbReference>
<feature type="region of interest" description="Disordered" evidence="1">
    <location>
        <begin position="106"/>
        <end position="131"/>
    </location>
</feature>
<feature type="compositionally biased region" description="Low complexity" evidence="1">
    <location>
        <begin position="106"/>
        <end position="115"/>
    </location>
</feature>
<dbReference type="GO" id="GO:0000724">
    <property type="term" value="P:double-strand break repair via homologous recombination"/>
    <property type="evidence" value="ECO:0007669"/>
    <property type="project" value="TreeGrafter"/>
</dbReference>
<dbReference type="STRING" id="401625.A0A0N7LAM7"/>
<name>A0A0N7LAM7_9BASI</name>
<dbReference type="PANTHER" id="PTHR45812:SF1">
    <property type="entry name" value="DNA POLYMERASE ZETA CATALYTIC SUBUNIT"/>
    <property type="match status" value="1"/>
</dbReference>
<dbReference type="Proteomes" id="UP000054845">
    <property type="component" value="Unassembled WGS sequence"/>
</dbReference>
<dbReference type="PANTHER" id="PTHR45812">
    <property type="entry name" value="DNA POLYMERASE ZETA CATALYTIC SUBUNIT"/>
    <property type="match status" value="1"/>
</dbReference>